<feature type="region of interest" description="Disordered" evidence="1">
    <location>
        <begin position="113"/>
        <end position="193"/>
    </location>
</feature>
<dbReference type="AlphaFoldDB" id="A0A6A0A829"/>
<comment type="caution">
    <text evidence="2">The sequence shown here is derived from an EMBL/GenBank/DDBJ whole genome shotgun (WGS) entry which is preliminary data.</text>
</comment>
<name>A0A6A0A829_HAELA</name>
<organism evidence="2 3">
    <name type="scientific">Haematococcus lacustris</name>
    <name type="common">Green alga</name>
    <name type="synonym">Haematococcus pluvialis</name>
    <dbReference type="NCBI Taxonomy" id="44745"/>
    <lineage>
        <taxon>Eukaryota</taxon>
        <taxon>Viridiplantae</taxon>
        <taxon>Chlorophyta</taxon>
        <taxon>core chlorophytes</taxon>
        <taxon>Chlorophyceae</taxon>
        <taxon>CS clade</taxon>
        <taxon>Chlamydomonadales</taxon>
        <taxon>Haematococcaceae</taxon>
        <taxon>Haematococcus</taxon>
    </lineage>
</organism>
<sequence>MNAALHRLTHQGGRAVHFQEPRRHGSVHQVVQAQQLQRSKVAAKASGKQPGNHRLTCLPSPSEHLRVECVAWLLPSAAWPGAAHLKGGLWRQLQLSMVSLHVLQGRRYHEGSAALDAAPQQRPGSRTCRRPAAQPGYQNRLKSTAGVSEQAQEHSREHSTSTAQSGQLRLELAMDSQAAGLRPSRVSSAQQGH</sequence>
<evidence type="ECO:0000313" key="3">
    <source>
        <dbReference type="Proteomes" id="UP000485058"/>
    </source>
</evidence>
<gene>
    <name evidence="2" type="ORF">HaLaN_27206</name>
</gene>
<dbReference type="Proteomes" id="UP000485058">
    <property type="component" value="Unassembled WGS sequence"/>
</dbReference>
<evidence type="ECO:0000313" key="2">
    <source>
        <dbReference type="EMBL" id="GFH28672.1"/>
    </source>
</evidence>
<proteinExistence type="predicted"/>
<dbReference type="EMBL" id="BLLF01003987">
    <property type="protein sequence ID" value="GFH28672.1"/>
    <property type="molecule type" value="Genomic_DNA"/>
</dbReference>
<feature type="compositionally biased region" description="Polar residues" evidence="1">
    <location>
        <begin position="136"/>
        <end position="150"/>
    </location>
</feature>
<reference evidence="2 3" key="1">
    <citation type="submission" date="2020-02" db="EMBL/GenBank/DDBJ databases">
        <title>Draft genome sequence of Haematococcus lacustris strain NIES-144.</title>
        <authorList>
            <person name="Morimoto D."/>
            <person name="Nakagawa S."/>
            <person name="Yoshida T."/>
            <person name="Sawayama S."/>
        </authorList>
    </citation>
    <scope>NUCLEOTIDE SEQUENCE [LARGE SCALE GENOMIC DNA]</scope>
    <source>
        <strain evidence="2 3">NIES-144</strain>
    </source>
</reference>
<keyword evidence="3" id="KW-1185">Reference proteome</keyword>
<accession>A0A6A0A829</accession>
<evidence type="ECO:0000256" key="1">
    <source>
        <dbReference type="SAM" id="MobiDB-lite"/>
    </source>
</evidence>
<protein>
    <submittedName>
        <fullName evidence="2">Uncharacterized protein</fullName>
    </submittedName>
</protein>